<reference evidence="1 2" key="1">
    <citation type="journal article" date="2018" name="Front. Plant Sci.">
        <title>Red Clover (Trifolium pratense) and Zigzag Clover (T. medium) - A Picture of Genomic Similarities and Differences.</title>
        <authorList>
            <person name="Dluhosova J."/>
            <person name="Istvanek J."/>
            <person name="Nedelnik J."/>
            <person name="Repkova J."/>
        </authorList>
    </citation>
    <scope>NUCLEOTIDE SEQUENCE [LARGE SCALE GENOMIC DNA]</scope>
    <source>
        <strain evidence="2">cv. 10/8</strain>
        <tissue evidence="1">Leaf</tissue>
    </source>
</reference>
<dbReference type="AlphaFoldDB" id="A0A392RER0"/>
<evidence type="ECO:0000313" key="1">
    <source>
        <dbReference type="EMBL" id="MCI34260.1"/>
    </source>
</evidence>
<feature type="non-terminal residue" evidence="1">
    <location>
        <position position="88"/>
    </location>
</feature>
<keyword evidence="2" id="KW-1185">Reference proteome</keyword>
<proteinExistence type="predicted"/>
<organism evidence="1 2">
    <name type="scientific">Trifolium medium</name>
    <dbReference type="NCBI Taxonomy" id="97028"/>
    <lineage>
        <taxon>Eukaryota</taxon>
        <taxon>Viridiplantae</taxon>
        <taxon>Streptophyta</taxon>
        <taxon>Embryophyta</taxon>
        <taxon>Tracheophyta</taxon>
        <taxon>Spermatophyta</taxon>
        <taxon>Magnoliopsida</taxon>
        <taxon>eudicotyledons</taxon>
        <taxon>Gunneridae</taxon>
        <taxon>Pentapetalae</taxon>
        <taxon>rosids</taxon>
        <taxon>fabids</taxon>
        <taxon>Fabales</taxon>
        <taxon>Fabaceae</taxon>
        <taxon>Papilionoideae</taxon>
        <taxon>50 kb inversion clade</taxon>
        <taxon>NPAAA clade</taxon>
        <taxon>Hologalegina</taxon>
        <taxon>IRL clade</taxon>
        <taxon>Trifolieae</taxon>
        <taxon>Trifolium</taxon>
    </lineage>
</organism>
<accession>A0A392RER0</accession>
<protein>
    <submittedName>
        <fullName evidence="1">Uncharacterized protein</fullName>
    </submittedName>
</protein>
<name>A0A392RER0_9FABA</name>
<evidence type="ECO:0000313" key="2">
    <source>
        <dbReference type="Proteomes" id="UP000265520"/>
    </source>
</evidence>
<dbReference type="Proteomes" id="UP000265520">
    <property type="component" value="Unassembled WGS sequence"/>
</dbReference>
<dbReference type="EMBL" id="LXQA010212061">
    <property type="protein sequence ID" value="MCI34260.1"/>
    <property type="molecule type" value="Genomic_DNA"/>
</dbReference>
<comment type="caution">
    <text evidence="1">The sequence shown here is derived from an EMBL/GenBank/DDBJ whole genome shotgun (WGS) entry which is preliminary data.</text>
</comment>
<sequence>MTAKEIYYMAQVKRFEWTTALRQRPNLDVVKCNVDGSFNRSLARMGNGCCIRKVMVHLSRQLQVGPARFWKFMKGKPMDFGKQWSGHK</sequence>